<dbReference type="InterPro" id="IPR036419">
    <property type="entry name" value="Ribosomal_S3_C_sf"/>
</dbReference>
<sequence>MAATSKKRKVSPLNECGFDVHTRPNVNFPTISTPLKEYDLLSNFICVSQFVADGVLFAEPNEDGYSGVEVRVTPVLTEIIVRATWTQNKRFKFSRTVLIFKQRKSTTEGSVPLLRQSLGYKLLGGFAVRRTCYGVCRFVMESGAKGCERAKSMKFKDGYMISSGQPVKEYIDAAVPHVLLRQGVLGIKVKITLDWDPKGKQGSKTPPPYLIWSPSTNPKRTTSDQAPSCGNRKSEIPVGLVAA</sequence>
<dbReference type="GO" id="GO:0003735">
    <property type="term" value="F:structural constituent of ribosome"/>
    <property type="evidence" value="ECO:0007669"/>
    <property type="project" value="InterPro"/>
</dbReference>
<dbReference type="PANTHER" id="PTHR11760">
    <property type="entry name" value="30S/40S RIBOSOMAL PROTEIN S3"/>
    <property type="match status" value="1"/>
</dbReference>
<accession>A0A498J4P5</accession>
<name>A0A498J4P5_MALDO</name>
<evidence type="ECO:0000256" key="1">
    <source>
        <dbReference type="ARBA" id="ARBA00010761"/>
    </source>
</evidence>
<organism evidence="7 8">
    <name type="scientific">Malus domestica</name>
    <name type="common">Apple</name>
    <name type="synonym">Pyrus malus</name>
    <dbReference type="NCBI Taxonomy" id="3750"/>
    <lineage>
        <taxon>Eukaryota</taxon>
        <taxon>Viridiplantae</taxon>
        <taxon>Streptophyta</taxon>
        <taxon>Embryophyta</taxon>
        <taxon>Tracheophyta</taxon>
        <taxon>Spermatophyta</taxon>
        <taxon>Magnoliopsida</taxon>
        <taxon>eudicotyledons</taxon>
        <taxon>Gunneridae</taxon>
        <taxon>Pentapetalae</taxon>
        <taxon>rosids</taxon>
        <taxon>fabids</taxon>
        <taxon>Rosales</taxon>
        <taxon>Rosaceae</taxon>
        <taxon>Amygdaloideae</taxon>
        <taxon>Maleae</taxon>
        <taxon>Malus</taxon>
    </lineage>
</organism>
<dbReference type="Gene3D" id="3.30.300.20">
    <property type="match status" value="1"/>
</dbReference>
<dbReference type="PROSITE" id="PS00548">
    <property type="entry name" value="RIBOSOMAL_S3"/>
    <property type="match status" value="1"/>
</dbReference>
<dbReference type="InterPro" id="IPR018280">
    <property type="entry name" value="Ribosomal_uS3_CS"/>
</dbReference>
<dbReference type="GO" id="GO:0006412">
    <property type="term" value="P:translation"/>
    <property type="evidence" value="ECO:0007669"/>
    <property type="project" value="InterPro"/>
</dbReference>
<protein>
    <recommendedName>
        <fullName evidence="6">Small ribosomal subunit protein uS3 C-terminal domain-containing protein</fullName>
    </recommendedName>
</protein>
<evidence type="ECO:0000256" key="5">
    <source>
        <dbReference type="SAM" id="MobiDB-lite"/>
    </source>
</evidence>
<dbReference type="PANTHER" id="PTHR11760:SF69">
    <property type="entry name" value="SMALL RIBOSOMAL SUBUNIT PROTEIN US3X-RELATED"/>
    <property type="match status" value="1"/>
</dbReference>
<evidence type="ECO:0000313" key="8">
    <source>
        <dbReference type="Proteomes" id="UP000290289"/>
    </source>
</evidence>
<dbReference type="Proteomes" id="UP000290289">
    <property type="component" value="Chromosome 9"/>
</dbReference>
<evidence type="ECO:0000256" key="3">
    <source>
        <dbReference type="ARBA" id="ARBA00023274"/>
    </source>
</evidence>
<keyword evidence="3 4" id="KW-0687">Ribonucleoprotein</keyword>
<evidence type="ECO:0000313" key="7">
    <source>
        <dbReference type="EMBL" id="RXH88833.1"/>
    </source>
</evidence>
<dbReference type="InterPro" id="IPR001351">
    <property type="entry name" value="Ribosomal_uS3_C"/>
</dbReference>
<dbReference type="InterPro" id="IPR057258">
    <property type="entry name" value="Ribosomal_uS3"/>
</dbReference>
<evidence type="ECO:0000259" key="6">
    <source>
        <dbReference type="Pfam" id="PF00189"/>
    </source>
</evidence>
<dbReference type="InterPro" id="IPR015946">
    <property type="entry name" value="KH_dom-like_a/b"/>
</dbReference>
<dbReference type="AlphaFoldDB" id="A0A498J4P5"/>
<keyword evidence="8" id="KW-1185">Reference proteome</keyword>
<dbReference type="EMBL" id="RDQH01000335">
    <property type="protein sequence ID" value="RXH88833.1"/>
    <property type="molecule type" value="Genomic_DNA"/>
</dbReference>
<feature type="domain" description="Small ribosomal subunit protein uS3 C-terminal" evidence="6">
    <location>
        <begin position="120"/>
        <end position="191"/>
    </location>
</feature>
<dbReference type="GO" id="GO:0022627">
    <property type="term" value="C:cytosolic small ribosomal subunit"/>
    <property type="evidence" value="ECO:0007669"/>
    <property type="project" value="TreeGrafter"/>
</dbReference>
<dbReference type="Gene3D" id="3.30.1140.32">
    <property type="entry name" value="Ribosomal protein S3, C-terminal domain"/>
    <property type="match status" value="1"/>
</dbReference>
<gene>
    <name evidence="7" type="ORF">DVH24_000432</name>
</gene>
<feature type="region of interest" description="Disordered" evidence="5">
    <location>
        <begin position="196"/>
        <end position="243"/>
    </location>
</feature>
<keyword evidence="2 4" id="KW-0689">Ribosomal protein</keyword>
<evidence type="ECO:0000256" key="2">
    <source>
        <dbReference type="ARBA" id="ARBA00022980"/>
    </source>
</evidence>
<feature type="compositionally biased region" description="Polar residues" evidence="5">
    <location>
        <begin position="213"/>
        <end position="228"/>
    </location>
</feature>
<reference evidence="7 8" key="1">
    <citation type="submission" date="2018-10" db="EMBL/GenBank/DDBJ databases">
        <title>A high-quality apple genome assembly.</title>
        <authorList>
            <person name="Hu J."/>
        </authorList>
    </citation>
    <scope>NUCLEOTIDE SEQUENCE [LARGE SCALE GENOMIC DNA]</scope>
    <source>
        <strain evidence="8">cv. HFTH1</strain>
        <tissue evidence="7">Young leaf</tissue>
    </source>
</reference>
<comment type="similarity">
    <text evidence="1 4">Belongs to the universal ribosomal protein uS3 family.</text>
</comment>
<dbReference type="STRING" id="3750.A0A498J4P5"/>
<proteinExistence type="inferred from homology"/>
<comment type="caution">
    <text evidence="7">The sequence shown here is derived from an EMBL/GenBank/DDBJ whole genome shotgun (WGS) entry which is preliminary data.</text>
</comment>
<dbReference type="SUPFAM" id="SSF54821">
    <property type="entry name" value="Ribosomal protein S3 C-terminal domain"/>
    <property type="match status" value="1"/>
</dbReference>
<dbReference type="GO" id="GO:0005634">
    <property type="term" value="C:nucleus"/>
    <property type="evidence" value="ECO:0007669"/>
    <property type="project" value="TreeGrafter"/>
</dbReference>
<evidence type="ECO:0000256" key="4">
    <source>
        <dbReference type="RuleBase" id="RU003624"/>
    </source>
</evidence>
<dbReference type="Pfam" id="PF00189">
    <property type="entry name" value="Ribosomal_S3_C"/>
    <property type="match status" value="1"/>
</dbReference>